<dbReference type="InterPro" id="IPR046341">
    <property type="entry name" value="SET_dom_sf"/>
</dbReference>
<reference evidence="4" key="1">
    <citation type="journal article" date="2013" name="Nature">
        <title>Pan genome of the phytoplankton Emiliania underpins its global distribution.</title>
        <authorList>
            <person name="Read B.A."/>
            <person name="Kegel J."/>
            <person name="Klute M.J."/>
            <person name="Kuo A."/>
            <person name="Lefebvre S.C."/>
            <person name="Maumus F."/>
            <person name="Mayer C."/>
            <person name="Miller J."/>
            <person name="Monier A."/>
            <person name="Salamov A."/>
            <person name="Young J."/>
            <person name="Aguilar M."/>
            <person name="Claverie J.M."/>
            <person name="Frickenhaus S."/>
            <person name="Gonzalez K."/>
            <person name="Herman E.K."/>
            <person name="Lin Y.C."/>
            <person name="Napier J."/>
            <person name="Ogata H."/>
            <person name="Sarno A.F."/>
            <person name="Shmutz J."/>
            <person name="Schroeder D."/>
            <person name="de Vargas C."/>
            <person name="Verret F."/>
            <person name="von Dassow P."/>
            <person name="Valentin K."/>
            <person name="Van de Peer Y."/>
            <person name="Wheeler G."/>
            <person name="Dacks J.B."/>
            <person name="Delwiche C.F."/>
            <person name="Dyhrman S.T."/>
            <person name="Glockner G."/>
            <person name="John U."/>
            <person name="Richards T."/>
            <person name="Worden A.Z."/>
            <person name="Zhang X."/>
            <person name="Grigoriev I.V."/>
            <person name="Allen A.E."/>
            <person name="Bidle K."/>
            <person name="Borodovsky M."/>
            <person name="Bowler C."/>
            <person name="Brownlee C."/>
            <person name="Cock J.M."/>
            <person name="Elias M."/>
            <person name="Gladyshev V.N."/>
            <person name="Groth M."/>
            <person name="Guda C."/>
            <person name="Hadaegh A."/>
            <person name="Iglesias-Rodriguez M.D."/>
            <person name="Jenkins J."/>
            <person name="Jones B.M."/>
            <person name="Lawson T."/>
            <person name="Leese F."/>
            <person name="Lindquist E."/>
            <person name="Lobanov A."/>
            <person name="Lomsadze A."/>
            <person name="Malik S.B."/>
            <person name="Marsh M.E."/>
            <person name="Mackinder L."/>
            <person name="Mock T."/>
            <person name="Mueller-Roeber B."/>
            <person name="Pagarete A."/>
            <person name="Parker M."/>
            <person name="Probert I."/>
            <person name="Quesneville H."/>
            <person name="Raines C."/>
            <person name="Rensing S.A."/>
            <person name="Riano-Pachon D.M."/>
            <person name="Richier S."/>
            <person name="Rokitta S."/>
            <person name="Shiraiwa Y."/>
            <person name="Soanes D.M."/>
            <person name="van der Giezen M."/>
            <person name="Wahlund T.M."/>
            <person name="Williams B."/>
            <person name="Wilson W."/>
            <person name="Wolfe G."/>
            <person name="Wurch L.L."/>
        </authorList>
    </citation>
    <scope>NUCLEOTIDE SEQUENCE</scope>
</reference>
<dbReference type="GO" id="GO:0042799">
    <property type="term" value="F:histone H4K20 methyltransferase activity"/>
    <property type="evidence" value="ECO:0007669"/>
    <property type="project" value="TreeGrafter"/>
</dbReference>
<dbReference type="HOGENOM" id="CLU_1043671_0_0_1"/>
<dbReference type="GO" id="GO:0005634">
    <property type="term" value="C:nucleus"/>
    <property type="evidence" value="ECO:0007669"/>
    <property type="project" value="TreeGrafter"/>
</dbReference>
<dbReference type="GO" id="GO:0006357">
    <property type="term" value="P:regulation of transcription by RNA polymerase II"/>
    <property type="evidence" value="ECO:0007669"/>
    <property type="project" value="TreeGrafter"/>
</dbReference>
<dbReference type="PaxDb" id="2903-EOD16129"/>
<name>A0A0D3JYH7_EMIH1</name>
<dbReference type="KEGG" id="ehx:EMIHUDRAFT_204488"/>
<dbReference type="RefSeq" id="XP_005780991.1">
    <property type="nucleotide sequence ID" value="XM_005780934.1"/>
</dbReference>
<dbReference type="SUPFAM" id="SSF82199">
    <property type="entry name" value="SET domain"/>
    <property type="match status" value="1"/>
</dbReference>
<dbReference type="AlphaFoldDB" id="A0A0D3JYH7"/>
<feature type="domain" description="SET" evidence="2">
    <location>
        <begin position="37"/>
        <end position="150"/>
    </location>
</feature>
<dbReference type="Pfam" id="PF00856">
    <property type="entry name" value="SET"/>
    <property type="match status" value="1"/>
</dbReference>
<dbReference type="PANTHER" id="PTHR46167">
    <property type="entry name" value="N-LYSINE METHYLTRANSFERASE KMT5A"/>
    <property type="match status" value="1"/>
</dbReference>
<dbReference type="PANTHER" id="PTHR46167:SF1">
    <property type="entry name" value="N-LYSINE METHYLTRANSFERASE KMT5A"/>
    <property type="match status" value="1"/>
</dbReference>
<evidence type="ECO:0000313" key="3">
    <source>
        <dbReference type="EnsemblProtists" id="EOD28562"/>
    </source>
</evidence>
<dbReference type="eggNOG" id="KOG1082">
    <property type="taxonomic scope" value="Eukaryota"/>
</dbReference>
<dbReference type="STRING" id="2903.R1D0N7"/>
<evidence type="ECO:0000256" key="1">
    <source>
        <dbReference type="SAM" id="MobiDB-lite"/>
    </source>
</evidence>
<dbReference type="GeneID" id="17274108"/>
<dbReference type="GO" id="GO:0005700">
    <property type="term" value="C:polytene chromosome"/>
    <property type="evidence" value="ECO:0007669"/>
    <property type="project" value="TreeGrafter"/>
</dbReference>
<dbReference type="EnsemblProtists" id="EOD16129">
    <property type="protein sequence ID" value="EOD16129"/>
    <property type="gene ID" value="EMIHUDRAFT_119121"/>
</dbReference>
<dbReference type="InterPro" id="IPR001214">
    <property type="entry name" value="SET_dom"/>
</dbReference>
<dbReference type="KEGG" id="ehx:EMIHUDRAFT_119121"/>
<reference evidence="3" key="2">
    <citation type="submission" date="2024-10" db="UniProtKB">
        <authorList>
            <consortium name="EnsemblProtists"/>
        </authorList>
    </citation>
    <scope>IDENTIFICATION</scope>
</reference>
<dbReference type="GeneID" id="17262278"/>
<dbReference type="SMART" id="SM00317">
    <property type="entry name" value="SET"/>
    <property type="match status" value="1"/>
</dbReference>
<evidence type="ECO:0000313" key="4">
    <source>
        <dbReference type="Proteomes" id="UP000013827"/>
    </source>
</evidence>
<dbReference type="PROSITE" id="PS50280">
    <property type="entry name" value="SET"/>
    <property type="match status" value="1"/>
</dbReference>
<feature type="region of interest" description="Disordered" evidence="1">
    <location>
        <begin position="1"/>
        <end position="22"/>
    </location>
</feature>
<sequence length="267" mass="28202">MLLPLLLSGSGSRPLPTSPRSLQRLETSTVAVAAAELPIVVREAGDGKGMGAFASAPIADGALVCCYEGELLTLDQTLDRYSSTDPSYLFSLGDGSDLYIDGASSSHPSRYINHHQNGTLAATVSTEERTVIFHAARDIAAGEELTFDYGEGFWVGSNGVPAQGTDDRTFEPLSPTDGRWRPPPGPPPLFAKSAADLDAVDRLDDRAEARLALVRTLEFFGAARLSSGDLAVPSTLSSAEAPRTVLSPTDAAKLREACGKLVAEIER</sequence>
<protein>
    <recommendedName>
        <fullName evidence="2">SET domain-containing protein</fullName>
    </recommendedName>
</protein>
<dbReference type="RefSeq" id="XP_005768558.1">
    <property type="nucleotide sequence ID" value="XM_005768501.1"/>
</dbReference>
<keyword evidence="4" id="KW-1185">Reference proteome</keyword>
<organism evidence="3 4">
    <name type="scientific">Emiliania huxleyi (strain CCMP1516)</name>
    <dbReference type="NCBI Taxonomy" id="280463"/>
    <lineage>
        <taxon>Eukaryota</taxon>
        <taxon>Haptista</taxon>
        <taxon>Haptophyta</taxon>
        <taxon>Prymnesiophyceae</taxon>
        <taxon>Isochrysidales</taxon>
        <taxon>Noelaerhabdaceae</taxon>
        <taxon>Emiliania</taxon>
    </lineage>
</organism>
<dbReference type="Proteomes" id="UP000013827">
    <property type="component" value="Unassembled WGS sequence"/>
</dbReference>
<evidence type="ECO:0000259" key="2">
    <source>
        <dbReference type="PROSITE" id="PS50280"/>
    </source>
</evidence>
<dbReference type="Gene3D" id="2.170.270.10">
    <property type="entry name" value="SET domain"/>
    <property type="match status" value="1"/>
</dbReference>
<dbReference type="EnsemblProtists" id="EOD28562">
    <property type="protein sequence ID" value="EOD28562"/>
    <property type="gene ID" value="EMIHUDRAFT_204488"/>
</dbReference>
<proteinExistence type="predicted"/>
<dbReference type="InterPro" id="IPR051760">
    <property type="entry name" value="KMT5A"/>
</dbReference>
<accession>A0A0D3JYH7</accession>